<proteinExistence type="predicted"/>
<dbReference type="Proteomes" id="UP000777784">
    <property type="component" value="Unassembled WGS sequence"/>
</dbReference>
<name>A0A948W5I3_UNCEI</name>
<evidence type="ECO:0000313" key="4">
    <source>
        <dbReference type="Proteomes" id="UP000777784"/>
    </source>
</evidence>
<dbReference type="EMBL" id="JAHJDP010000119">
    <property type="protein sequence ID" value="MBU2693337.1"/>
    <property type="molecule type" value="Genomic_DNA"/>
</dbReference>
<keyword evidence="3" id="KW-0540">Nuclease</keyword>
<protein>
    <submittedName>
        <fullName evidence="3">DNA repair exonuclease</fullName>
    </submittedName>
</protein>
<dbReference type="InterPro" id="IPR041796">
    <property type="entry name" value="Mre11_N"/>
</dbReference>
<feature type="domain" description="Calcineurin-like phosphoesterase" evidence="2">
    <location>
        <begin position="7"/>
        <end position="209"/>
    </location>
</feature>
<gene>
    <name evidence="3" type="ORF">KJ970_20655</name>
</gene>
<organism evidence="3 4">
    <name type="scientific">Eiseniibacteriota bacterium</name>
    <dbReference type="NCBI Taxonomy" id="2212470"/>
    <lineage>
        <taxon>Bacteria</taxon>
        <taxon>Candidatus Eiseniibacteriota</taxon>
    </lineage>
</organism>
<evidence type="ECO:0000256" key="1">
    <source>
        <dbReference type="ARBA" id="ARBA00022801"/>
    </source>
</evidence>
<dbReference type="Gene3D" id="3.60.21.10">
    <property type="match status" value="1"/>
</dbReference>
<dbReference type="AlphaFoldDB" id="A0A948W5I3"/>
<dbReference type="PANTHER" id="PTHR30337">
    <property type="entry name" value="COMPONENT OF ATP-DEPENDENT DSDNA EXONUCLEASE"/>
    <property type="match status" value="1"/>
</dbReference>
<dbReference type="CDD" id="cd00840">
    <property type="entry name" value="MPP_Mre11_N"/>
    <property type="match status" value="1"/>
</dbReference>
<sequence length="350" mass="39639">MQYAKEIRILFCADTHLGFDEPVRPRIERRRRGTDFFANFQRVLDSARDRRIDLVVHGGDLFFRSRVPASIIDRVYRMLLEFAAHDIPILIVPGNHERSILPSSLFLSHPNIHVFTRPETKVFEFAGTRIAFSGFPCARSEVRQRFGSLISDTGWAEVKASVRFLCLHQSIEGAQVGPLNYTFRRGNDVIPMADLPSAFDAVLAGHIHRRQILKHRRPDGSSMPIVYPGSIERTSFAERFEPKGYFDLGIGRRIAGGRCRLKFDFVQLPVRPMEEIVLGDDIDQHGVRFFLISQLARLDPNSIVCLKCNEGVASEVRGALTSRLLREVCPATMNIQLGTHLFGRRKGSVA</sequence>
<evidence type="ECO:0000259" key="2">
    <source>
        <dbReference type="Pfam" id="PF00149"/>
    </source>
</evidence>
<comment type="caution">
    <text evidence="3">The sequence shown here is derived from an EMBL/GenBank/DDBJ whole genome shotgun (WGS) entry which is preliminary data.</text>
</comment>
<dbReference type="Pfam" id="PF00149">
    <property type="entry name" value="Metallophos"/>
    <property type="match status" value="1"/>
</dbReference>
<evidence type="ECO:0000313" key="3">
    <source>
        <dbReference type="EMBL" id="MBU2693337.1"/>
    </source>
</evidence>
<keyword evidence="1" id="KW-0378">Hydrolase</keyword>
<dbReference type="InterPro" id="IPR029052">
    <property type="entry name" value="Metallo-depent_PP-like"/>
</dbReference>
<dbReference type="InterPro" id="IPR050535">
    <property type="entry name" value="DNA_Repair-Maintenance_Comp"/>
</dbReference>
<keyword evidence="3" id="KW-0269">Exonuclease</keyword>
<reference evidence="3" key="1">
    <citation type="submission" date="2021-05" db="EMBL/GenBank/DDBJ databases">
        <title>Energy efficiency and biological interactions define the core microbiome of deep oligotrophic groundwater.</title>
        <authorList>
            <person name="Mehrshad M."/>
            <person name="Lopez-Fernandez M."/>
            <person name="Bell E."/>
            <person name="Bernier-Latmani R."/>
            <person name="Bertilsson S."/>
            <person name="Dopson M."/>
        </authorList>
    </citation>
    <scope>NUCLEOTIDE SEQUENCE</scope>
    <source>
        <strain evidence="3">Modern_marine.mb.64</strain>
    </source>
</reference>
<accession>A0A948W5I3</accession>
<dbReference type="SUPFAM" id="SSF56300">
    <property type="entry name" value="Metallo-dependent phosphatases"/>
    <property type="match status" value="1"/>
</dbReference>
<dbReference type="GO" id="GO:0004527">
    <property type="term" value="F:exonuclease activity"/>
    <property type="evidence" value="ECO:0007669"/>
    <property type="project" value="UniProtKB-KW"/>
</dbReference>
<dbReference type="InterPro" id="IPR004843">
    <property type="entry name" value="Calcineurin-like_PHP"/>
</dbReference>